<evidence type="ECO:0000256" key="2">
    <source>
        <dbReference type="SAM" id="SignalP"/>
    </source>
</evidence>
<dbReference type="EMBL" id="BMOY01000020">
    <property type="protein sequence ID" value="GGJ06609.1"/>
    <property type="molecule type" value="Genomic_DNA"/>
</dbReference>
<gene>
    <name evidence="3" type="ORF">GCM10010885_14690</name>
</gene>
<organism evidence="3 4">
    <name type="scientific">Alicyclobacillus cellulosilyticus</name>
    <dbReference type="NCBI Taxonomy" id="1003997"/>
    <lineage>
        <taxon>Bacteria</taxon>
        <taxon>Bacillati</taxon>
        <taxon>Bacillota</taxon>
        <taxon>Bacilli</taxon>
        <taxon>Bacillales</taxon>
        <taxon>Alicyclobacillaceae</taxon>
        <taxon>Alicyclobacillus</taxon>
    </lineage>
</organism>
<keyword evidence="1" id="KW-0472">Membrane</keyword>
<keyword evidence="4" id="KW-1185">Reference proteome</keyword>
<dbReference type="AlphaFoldDB" id="A0A917KA79"/>
<feature type="chain" id="PRO_5038394795" evidence="2">
    <location>
        <begin position="35"/>
        <end position="661"/>
    </location>
</feature>
<dbReference type="RefSeq" id="WP_188882124.1">
    <property type="nucleotide sequence ID" value="NZ_BMOY01000020.1"/>
</dbReference>
<keyword evidence="2" id="KW-0732">Signal</keyword>
<name>A0A917KA79_9BACL</name>
<dbReference type="InterPro" id="IPR029062">
    <property type="entry name" value="Class_I_gatase-like"/>
</dbReference>
<keyword evidence="1" id="KW-0812">Transmembrane</keyword>
<dbReference type="SUPFAM" id="SSF52317">
    <property type="entry name" value="Class I glutamine amidotransferase-like"/>
    <property type="match status" value="1"/>
</dbReference>
<feature type="signal peptide" evidence="2">
    <location>
        <begin position="1"/>
        <end position="34"/>
    </location>
</feature>
<sequence length="661" mass="68894">MRRERCPQPRHRARTLAWAAAAALAAGAPWPAGGGAVGTAQARTVIEMTPVVGFAGYYARNHWVPVDLVIQNRGPAVSATFTLDVDQAIDTGRTAQGVLAWSARLPAHGWAHVHIAVPGNLIDGMAGVDCWVGGQPVATAFLSGNAVSNVALVAVLTHNAQDAQFLTGATEGPQGNPVLPVVVDPLNFPTTPNALTALSAVAVTPSVLAALSPAQAAALKAWIKFGGMLIWMGAGPPPSGWAAWAPLRPGPVRAVSGQALAANVGNTSAKIGKVWVAAAGVEPAAALWAGTPDAPLVAAQPIGRGWVVQTAFSPLSPQLLGWSGNAEMWTALLGAGMPHGWSAWVAPLDPAGVLGLTAASDALSPLRVPSLRAWAWVFVAYTLLAGPVLFLWLRRKKREPWAWFILPALSVVTTLGIYGFGVAERPPGILTDGLGVLELAGDGTAFAYGIRGFMAPFTVNARMDAPAGSLVLPLAAQTVRQLGSAVVREGRQVTASFSGVGRWGIRYAYVSAPAGGQGAVFALLTARRDTGLYGYVRNDTPYPLHDAALWWNGRLYELGDLDPGTARPVGDATAQTTAEPTAFAAYAAYNRDLARGFGRPLANFAAQYLFAASLPPGQAMFVATTDSRTPALPSLLTRQRVASDQHLVLVRQFVPVSAGWG</sequence>
<feature type="transmembrane region" description="Helical" evidence="1">
    <location>
        <begin position="400"/>
        <end position="421"/>
    </location>
</feature>
<proteinExistence type="predicted"/>
<keyword evidence="1" id="KW-1133">Transmembrane helix</keyword>
<comment type="caution">
    <text evidence="3">The sequence shown here is derived from an EMBL/GenBank/DDBJ whole genome shotgun (WGS) entry which is preliminary data.</text>
</comment>
<protein>
    <submittedName>
        <fullName evidence="3">Uncharacterized protein</fullName>
    </submittedName>
</protein>
<evidence type="ECO:0000313" key="3">
    <source>
        <dbReference type="EMBL" id="GGJ06609.1"/>
    </source>
</evidence>
<dbReference type="Proteomes" id="UP000637695">
    <property type="component" value="Unassembled WGS sequence"/>
</dbReference>
<evidence type="ECO:0000313" key="4">
    <source>
        <dbReference type="Proteomes" id="UP000637695"/>
    </source>
</evidence>
<feature type="transmembrane region" description="Helical" evidence="1">
    <location>
        <begin position="373"/>
        <end position="393"/>
    </location>
</feature>
<accession>A0A917KA79</accession>
<evidence type="ECO:0000256" key="1">
    <source>
        <dbReference type="SAM" id="Phobius"/>
    </source>
</evidence>
<reference evidence="3" key="2">
    <citation type="submission" date="2020-09" db="EMBL/GenBank/DDBJ databases">
        <authorList>
            <person name="Sun Q."/>
            <person name="Ohkuma M."/>
        </authorList>
    </citation>
    <scope>NUCLEOTIDE SEQUENCE</scope>
    <source>
        <strain evidence="3">JCM 18487</strain>
    </source>
</reference>
<reference evidence="3" key="1">
    <citation type="journal article" date="2014" name="Int. J. Syst. Evol. Microbiol.">
        <title>Complete genome sequence of Corynebacterium casei LMG S-19264T (=DSM 44701T), isolated from a smear-ripened cheese.</title>
        <authorList>
            <consortium name="US DOE Joint Genome Institute (JGI-PGF)"/>
            <person name="Walter F."/>
            <person name="Albersmeier A."/>
            <person name="Kalinowski J."/>
            <person name="Ruckert C."/>
        </authorList>
    </citation>
    <scope>NUCLEOTIDE SEQUENCE</scope>
    <source>
        <strain evidence="3">JCM 18487</strain>
    </source>
</reference>